<dbReference type="Proteomes" id="UP000828941">
    <property type="component" value="Chromosome 5"/>
</dbReference>
<evidence type="ECO:0000313" key="1">
    <source>
        <dbReference type="EMBL" id="KAI4345111.1"/>
    </source>
</evidence>
<organism evidence="1 2">
    <name type="scientific">Bauhinia variegata</name>
    <name type="common">Purple orchid tree</name>
    <name type="synonym">Phanera variegata</name>
    <dbReference type="NCBI Taxonomy" id="167791"/>
    <lineage>
        <taxon>Eukaryota</taxon>
        <taxon>Viridiplantae</taxon>
        <taxon>Streptophyta</taxon>
        <taxon>Embryophyta</taxon>
        <taxon>Tracheophyta</taxon>
        <taxon>Spermatophyta</taxon>
        <taxon>Magnoliopsida</taxon>
        <taxon>eudicotyledons</taxon>
        <taxon>Gunneridae</taxon>
        <taxon>Pentapetalae</taxon>
        <taxon>rosids</taxon>
        <taxon>fabids</taxon>
        <taxon>Fabales</taxon>
        <taxon>Fabaceae</taxon>
        <taxon>Cercidoideae</taxon>
        <taxon>Cercideae</taxon>
        <taxon>Bauhiniinae</taxon>
        <taxon>Bauhinia</taxon>
    </lineage>
</organism>
<name>A0ACB9P9R1_BAUVA</name>
<proteinExistence type="predicted"/>
<gene>
    <name evidence="1" type="ORF">L6164_012270</name>
</gene>
<comment type="caution">
    <text evidence="1">The sequence shown here is derived from an EMBL/GenBank/DDBJ whole genome shotgun (WGS) entry which is preliminary data.</text>
</comment>
<keyword evidence="2" id="KW-1185">Reference proteome</keyword>
<protein>
    <submittedName>
        <fullName evidence="1">Uncharacterized protein</fullName>
    </submittedName>
</protein>
<dbReference type="EMBL" id="CM039430">
    <property type="protein sequence ID" value="KAI4345111.1"/>
    <property type="molecule type" value="Genomic_DNA"/>
</dbReference>
<evidence type="ECO:0000313" key="2">
    <source>
        <dbReference type="Proteomes" id="UP000828941"/>
    </source>
</evidence>
<sequence>MAPAASAAAVAAQRLIGVSRLAHAPRRPSPASSHPPKKFKSLTEIMAKARFAVIEREDYSDAVCDQCGSGEQQDELLLCDKCDKGFHMKCLRPIVVRIPIGSWLCPNCSGERRVRSFSQKKIIDFFQIQKGADAKNKCSYSQDVKKRRRRSASLVLQKKRRRLLPYIPTEDAAQRMKQMRSLASGLTALNMEFSNDLTYSPTMAPRAANQAKFENGGMQVLSKEDNETLEYCRAMCRRGECPPLLVVFDSCEGYTVEADGPIKDMTLLAEYVGDVDYLKNRENDDCDSLMTLLLSTDPPKSLVICPDKRGNIARFINGINNHTPEGRKKQNCKCVRYSVNGECRVFLVATRDISKGERLYYDYNGYEHEYPTHHFV</sequence>
<accession>A0ACB9P9R1</accession>
<reference evidence="1 2" key="1">
    <citation type="journal article" date="2022" name="DNA Res.">
        <title>Chromosomal-level genome assembly of the orchid tree Bauhinia variegata (Leguminosae; Cercidoideae) supports the allotetraploid origin hypothesis of Bauhinia.</title>
        <authorList>
            <person name="Zhong Y."/>
            <person name="Chen Y."/>
            <person name="Zheng D."/>
            <person name="Pang J."/>
            <person name="Liu Y."/>
            <person name="Luo S."/>
            <person name="Meng S."/>
            <person name="Qian L."/>
            <person name="Wei D."/>
            <person name="Dai S."/>
            <person name="Zhou R."/>
        </authorList>
    </citation>
    <scope>NUCLEOTIDE SEQUENCE [LARGE SCALE GENOMIC DNA]</scope>
    <source>
        <strain evidence="1">BV-YZ2020</strain>
    </source>
</reference>